<organism evidence="2">
    <name type="scientific">Endornavirus-like virus</name>
    <dbReference type="NCBI Taxonomy" id="1906952"/>
    <lineage>
        <taxon>Viruses</taxon>
        <taxon>Riboviria</taxon>
        <taxon>Orthornavirae</taxon>
        <taxon>Kitrinoviricota</taxon>
        <taxon>Alsuviricetes</taxon>
        <taxon>Martellivirales</taxon>
        <taxon>Endornaviridae</taxon>
    </lineage>
</organism>
<feature type="non-terminal residue" evidence="2">
    <location>
        <position position="205"/>
    </location>
</feature>
<evidence type="ECO:0000256" key="1">
    <source>
        <dbReference type="SAM" id="MobiDB-lite"/>
    </source>
</evidence>
<feature type="non-terminal residue" evidence="2">
    <location>
        <position position="1"/>
    </location>
</feature>
<reference evidence="2" key="1">
    <citation type="journal article" date="2016" name="Virology">
        <title>Novel Endorna-like viruses, including three with two open reading frames, challenge the membership criteria and taxonomy of the Endornaviridae.</title>
        <authorList>
            <person name="Ong J.W."/>
            <person name="Li H."/>
            <person name="Sivasithamparam K."/>
            <person name="Dixon K.W."/>
            <person name="Jones M.G."/>
            <person name="Wylie S.J."/>
        </authorList>
    </citation>
    <scope>NUCLEOTIDE SEQUENCE</scope>
    <source>
        <strain evidence="2">Murdoch-14</strain>
    </source>
</reference>
<feature type="region of interest" description="Disordered" evidence="1">
    <location>
        <begin position="163"/>
        <end position="205"/>
    </location>
</feature>
<protein>
    <submittedName>
        <fullName evidence="2">Polyprotein</fullName>
    </submittedName>
</protein>
<sequence length="205" mass="22666">DESGEVIDDSADMAVDSKNKGEVIINDEGISIYTQRNDCKVIEGNEHLHECVNCHGKYKHTHRFKKQNHAQFVGDCPHCTQPMKYTRNRGIAVENVVINSGETEPTTFEQADEAIDEQIIPDVIQIDERDNNENAIPHVGTEPETTTGKRVNATSLIDSLKGENEPIGIESGGINTGNDDEQPSIIDQEHQPLYDESELVATPSS</sequence>
<reference evidence="2" key="2">
    <citation type="submission" date="2016-05" db="EMBL/GenBank/DDBJ databases">
        <authorList>
            <person name="Lavstsen T."/>
            <person name="Jespersen J.S."/>
        </authorList>
    </citation>
    <scope>NUCLEOTIDE SEQUENCE</scope>
    <source>
        <strain evidence="2">Murdoch-14</strain>
    </source>
</reference>
<accession>A0A1D8MBS0</accession>
<proteinExistence type="predicted"/>
<evidence type="ECO:0000313" key="2">
    <source>
        <dbReference type="EMBL" id="AOV81692.1"/>
    </source>
</evidence>
<dbReference type="EMBL" id="KX355154">
    <property type="protein sequence ID" value="AOV81692.1"/>
    <property type="molecule type" value="Genomic_RNA"/>
</dbReference>
<name>A0A1D8MBS0_9VIRU</name>